<dbReference type="RefSeq" id="WP_101268910.1">
    <property type="nucleotide sequence ID" value="NZ_CP024199.1"/>
</dbReference>
<comment type="similarity">
    <text evidence="2">Belongs to the rickettsiale 17 kDa surface antigen family.</text>
</comment>
<dbReference type="EMBL" id="NWTK01000012">
    <property type="protein sequence ID" value="PKR51927.1"/>
    <property type="molecule type" value="Genomic_DNA"/>
</dbReference>
<proteinExistence type="inferred from homology"/>
<evidence type="ECO:0000256" key="4">
    <source>
        <dbReference type="ARBA" id="ARBA00023288"/>
    </source>
</evidence>
<evidence type="ECO:0000256" key="3">
    <source>
        <dbReference type="ARBA" id="ARBA00015281"/>
    </source>
</evidence>
<evidence type="ECO:0000256" key="2">
    <source>
        <dbReference type="ARBA" id="ARBA00008681"/>
    </source>
</evidence>
<feature type="domain" description="Surface antigen" evidence="8">
    <location>
        <begin position="141"/>
        <end position="200"/>
    </location>
</feature>
<dbReference type="AlphaFoldDB" id="A0A2N3KMZ2"/>
<reference evidence="10 12" key="1">
    <citation type="submission" date="2017-09" db="EMBL/GenBank/DDBJ databases">
        <title>Biodiversity and function of Thalassospira species in the particle-attached aromatic-hydrocarbon-degrading consortia from the surface seawater of the South China Sea.</title>
        <authorList>
            <person name="Dong C."/>
            <person name="Liu R."/>
            <person name="Shao Z."/>
        </authorList>
    </citation>
    <scope>NUCLEOTIDE SEQUENCE [LARGE SCALE GENOMIC DNA]</scope>
    <source>
        <strain evidence="10 12">CSC1P2</strain>
    </source>
</reference>
<name>A0A2N3KMZ2_9PROT</name>
<dbReference type="Pfam" id="PF05433">
    <property type="entry name" value="Rick_17kDa_Anti"/>
    <property type="match status" value="1"/>
</dbReference>
<dbReference type="OrthoDB" id="5402098at2"/>
<dbReference type="KEGG" id="thac:CSC3H3_18500"/>
<evidence type="ECO:0000313" key="12">
    <source>
        <dbReference type="Proteomes" id="UP000233597"/>
    </source>
</evidence>
<keyword evidence="4" id="KW-0449">Lipoprotein</keyword>
<feature type="region of interest" description="Disordered" evidence="5">
    <location>
        <begin position="31"/>
        <end position="50"/>
    </location>
</feature>
<dbReference type="Pfam" id="PF16998">
    <property type="entry name" value="17kDa_Anti_2"/>
    <property type="match status" value="1"/>
</dbReference>
<evidence type="ECO:0000256" key="6">
    <source>
        <dbReference type="SAM" id="SignalP"/>
    </source>
</evidence>
<feature type="chain" id="PRO_5014691021" description="17 kDa surface antigen" evidence="6">
    <location>
        <begin position="28"/>
        <end position="201"/>
    </location>
</feature>
<evidence type="ECO:0000259" key="8">
    <source>
        <dbReference type="Pfam" id="PF16998"/>
    </source>
</evidence>
<sequence length="201" mass="20561">MAKNHIRFAIGILALGFSGVVAAPAKADPPSWAPAHGARAKHGNGGHHNKGHDFGSGGYGDLFLPNGNFLQCNRDVIGSILGGVAGGAAGSTIGKGDGKLLATIGGAIFGVLAGNAIGSSMDATDSACGGYALDRLPDGRTAIWTNPDSNQQYGITPVKTFQNADDQYCREYSASVKINGALQKTYGTACLQPDGSWRILS</sequence>
<protein>
    <recommendedName>
        <fullName evidence="3">17 kDa surface antigen</fullName>
    </recommendedName>
</protein>
<evidence type="ECO:0000313" key="11">
    <source>
        <dbReference type="Proteomes" id="UP000233458"/>
    </source>
</evidence>
<gene>
    <name evidence="10" type="ORF">COO20_17500</name>
    <name evidence="9" type="ORF">CSC3H3_18500</name>
</gene>
<evidence type="ECO:0000313" key="9">
    <source>
        <dbReference type="EMBL" id="AUG54479.1"/>
    </source>
</evidence>
<keyword evidence="6" id="KW-0732">Signal</keyword>
<comment type="subcellular location">
    <subcellularLocation>
        <location evidence="1">Cell outer membrane</location>
        <topology evidence="1">Lipid-anchor</topology>
    </subcellularLocation>
</comment>
<evidence type="ECO:0000256" key="5">
    <source>
        <dbReference type="SAM" id="MobiDB-lite"/>
    </source>
</evidence>
<evidence type="ECO:0000313" key="10">
    <source>
        <dbReference type="EMBL" id="PKR51927.1"/>
    </source>
</evidence>
<evidence type="ECO:0000256" key="1">
    <source>
        <dbReference type="ARBA" id="ARBA00004459"/>
    </source>
</evidence>
<feature type="domain" description="Glycine zipper 2TM" evidence="7">
    <location>
        <begin position="77"/>
        <end position="118"/>
    </location>
</feature>
<evidence type="ECO:0000259" key="7">
    <source>
        <dbReference type="Pfam" id="PF05433"/>
    </source>
</evidence>
<dbReference type="GO" id="GO:0009279">
    <property type="term" value="C:cell outer membrane"/>
    <property type="evidence" value="ECO:0007669"/>
    <property type="project" value="UniProtKB-SubCell"/>
</dbReference>
<keyword evidence="11" id="KW-1185">Reference proteome</keyword>
<dbReference type="Proteomes" id="UP000233458">
    <property type="component" value="Chromosome"/>
</dbReference>
<dbReference type="EMBL" id="CP024199">
    <property type="protein sequence ID" value="AUG54479.1"/>
    <property type="molecule type" value="Genomic_DNA"/>
</dbReference>
<reference evidence="9 11" key="2">
    <citation type="submission" date="2017-10" db="EMBL/GenBank/DDBJ databases">
        <title>Biodiversity and function of Thalassospira species in the particle-attached aromatic-hydrocarbon-degrading consortia from the surface seawater of the China South Sea.</title>
        <authorList>
            <person name="Dong C."/>
            <person name="Liu R."/>
            <person name="Shao Z."/>
        </authorList>
    </citation>
    <scope>NUCLEOTIDE SEQUENCE [LARGE SCALE GENOMIC DNA]</scope>
    <source>
        <strain evidence="9 11">CSC3H3</strain>
    </source>
</reference>
<organism evidence="10 12">
    <name type="scientific">Thalassospira marina</name>
    <dbReference type="NCBI Taxonomy" id="2048283"/>
    <lineage>
        <taxon>Bacteria</taxon>
        <taxon>Pseudomonadati</taxon>
        <taxon>Pseudomonadota</taxon>
        <taxon>Alphaproteobacteria</taxon>
        <taxon>Rhodospirillales</taxon>
        <taxon>Thalassospiraceae</taxon>
        <taxon>Thalassospira</taxon>
    </lineage>
</organism>
<feature type="signal peptide" evidence="6">
    <location>
        <begin position="1"/>
        <end position="27"/>
    </location>
</feature>
<dbReference type="InterPro" id="IPR008816">
    <property type="entry name" value="Gly_zipper_2TM_dom"/>
</dbReference>
<accession>A0A2N3KMZ2</accession>
<dbReference type="InterPro" id="IPR032635">
    <property type="entry name" value="Anti_2"/>
</dbReference>
<dbReference type="Proteomes" id="UP000233597">
    <property type="component" value="Unassembled WGS sequence"/>
</dbReference>
<feature type="compositionally biased region" description="Basic residues" evidence="5">
    <location>
        <begin position="38"/>
        <end position="50"/>
    </location>
</feature>